<dbReference type="NCBIfam" id="NF033564">
    <property type="entry name" value="transpos_ISAs1"/>
    <property type="match status" value="1"/>
</dbReference>
<gene>
    <name evidence="3" type="ORF">CWO07_25460</name>
</gene>
<proteinExistence type="predicted"/>
<comment type="caution">
    <text evidence="3">The sequence shown here is derived from an EMBL/GenBank/DDBJ whole genome shotgun (WGS) entry which is preliminary data.</text>
</comment>
<dbReference type="RefSeq" id="WP_017089451.1">
    <property type="nucleotide sequence ID" value="NZ_MCWO01000692.1"/>
</dbReference>
<dbReference type="AlphaFoldDB" id="A0A2T5EEH1"/>
<dbReference type="EMBL" id="PIFK01000112">
    <property type="protein sequence ID" value="PTP17741.1"/>
    <property type="molecule type" value="Genomic_DNA"/>
</dbReference>
<dbReference type="Proteomes" id="UP000244197">
    <property type="component" value="Unassembled WGS sequence"/>
</dbReference>
<dbReference type="PANTHER" id="PTHR30298:SF0">
    <property type="entry name" value="PROTEIN YBFL-RELATED"/>
    <property type="match status" value="1"/>
</dbReference>
<name>A0A2T5EEH1_VIBSP</name>
<dbReference type="InterPro" id="IPR051698">
    <property type="entry name" value="Transposase_11-like"/>
</dbReference>
<evidence type="ECO:0000259" key="2">
    <source>
        <dbReference type="Pfam" id="PF13808"/>
    </source>
</evidence>
<dbReference type="Pfam" id="PF13808">
    <property type="entry name" value="DDE_Tnp_1_assoc"/>
    <property type="match status" value="1"/>
</dbReference>
<dbReference type="GO" id="GO:0006313">
    <property type="term" value="P:DNA transposition"/>
    <property type="evidence" value="ECO:0007669"/>
    <property type="project" value="InterPro"/>
</dbReference>
<dbReference type="GO" id="GO:0003677">
    <property type="term" value="F:DNA binding"/>
    <property type="evidence" value="ECO:0007669"/>
    <property type="project" value="InterPro"/>
</dbReference>
<dbReference type="InterPro" id="IPR002559">
    <property type="entry name" value="Transposase_11"/>
</dbReference>
<sequence length="365" mass="41323">MTLLELLNRIPDPRNDINVKHDLVDVVFLVFSAVLSGATGWKSIQEFGESQIDWLRQYRGFENGIPKRHCIANIISALDSDALLDALFEWLNSERTRTEKSILAIDGKALRGTKTNGLKSMLHVVNAYDVESGLMLYQQSTHGKGKEISLSRDVLDALVLKEAIVTLDSLHCLAPTMAQITEKNGDFTIQIKKNQPNLFGHVTEAFSAVYNQPDSMAECIQENEGHGRKEWRNIMQIEANLPPELKEKWPHIKSFIEVASERTCNGKGTRDSRWYVSSLEVDVELAARTIREHWLVENQLHWVLDVVFREDELKVKDPDGAAHLAAFNRAALNTIKQDESDKDSLAAKRRKSGWSAEYRSKIIFG</sequence>
<reference evidence="3 4" key="1">
    <citation type="submission" date="2017-11" db="EMBL/GenBank/DDBJ databases">
        <title>Population delineation of vibrios coincides with oyster pathogenicity.</title>
        <authorList>
            <person name="Bruto M."/>
            <person name="Labreuche Y."/>
            <person name="James A."/>
            <person name="Piel D."/>
            <person name="Chenivesse S."/>
            <person name="Petton B."/>
            <person name="Polz M.F."/>
            <person name="Le Roux F."/>
        </authorList>
    </citation>
    <scope>NUCLEOTIDE SEQUENCE [LARGE SCALE GENOMIC DNA]</scope>
    <source>
        <strain evidence="3 4">FF_144</strain>
    </source>
</reference>
<feature type="domain" description="Transposase IS4-like" evidence="1">
    <location>
        <begin position="99"/>
        <end position="333"/>
    </location>
</feature>
<accession>A0A2T5EEH1</accession>
<organism evidence="3 4">
    <name type="scientific">Vibrio splendidus</name>
    <dbReference type="NCBI Taxonomy" id="29497"/>
    <lineage>
        <taxon>Bacteria</taxon>
        <taxon>Pseudomonadati</taxon>
        <taxon>Pseudomonadota</taxon>
        <taxon>Gammaproteobacteria</taxon>
        <taxon>Vibrionales</taxon>
        <taxon>Vibrionaceae</taxon>
        <taxon>Vibrio</taxon>
    </lineage>
</organism>
<evidence type="ECO:0000259" key="1">
    <source>
        <dbReference type="Pfam" id="PF01609"/>
    </source>
</evidence>
<dbReference type="InterPro" id="IPR032806">
    <property type="entry name" value="YbfD_N"/>
</dbReference>
<feature type="domain" description="H repeat-associated protein N-terminal" evidence="2">
    <location>
        <begin position="5"/>
        <end position="91"/>
    </location>
</feature>
<dbReference type="GO" id="GO:0004803">
    <property type="term" value="F:transposase activity"/>
    <property type="evidence" value="ECO:0007669"/>
    <property type="project" value="InterPro"/>
</dbReference>
<evidence type="ECO:0000313" key="4">
    <source>
        <dbReference type="Proteomes" id="UP000244197"/>
    </source>
</evidence>
<dbReference type="InterPro" id="IPR047647">
    <property type="entry name" value="ISAs1_transpos"/>
</dbReference>
<protein>
    <submittedName>
        <fullName evidence="3">ISAs1 family transposase</fullName>
    </submittedName>
</protein>
<evidence type="ECO:0000313" key="3">
    <source>
        <dbReference type="EMBL" id="PTP17741.1"/>
    </source>
</evidence>
<dbReference type="Pfam" id="PF01609">
    <property type="entry name" value="DDE_Tnp_1"/>
    <property type="match status" value="1"/>
</dbReference>
<dbReference type="PANTHER" id="PTHR30298">
    <property type="entry name" value="H REPEAT-ASSOCIATED PREDICTED TRANSPOSASE"/>
    <property type="match status" value="1"/>
</dbReference>